<dbReference type="AlphaFoldDB" id="A0A5M3WGE2"/>
<dbReference type="InterPro" id="IPR027417">
    <property type="entry name" value="P-loop_NTPase"/>
</dbReference>
<evidence type="ECO:0000256" key="2">
    <source>
        <dbReference type="ARBA" id="ARBA00022840"/>
    </source>
</evidence>
<dbReference type="PANTHER" id="PTHR16305">
    <property type="entry name" value="TESTICULAR SOLUBLE ADENYLYL CYCLASE"/>
    <property type="match status" value="1"/>
</dbReference>
<dbReference type="GO" id="GO:0003677">
    <property type="term" value="F:DNA binding"/>
    <property type="evidence" value="ECO:0007669"/>
    <property type="project" value="InterPro"/>
</dbReference>
<dbReference type="SUPFAM" id="SSF46894">
    <property type="entry name" value="C-terminal effector domain of the bipartite response regulators"/>
    <property type="match status" value="1"/>
</dbReference>
<accession>A0A5M3WGE2</accession>
<evidence type="ECO:0000313" key="5">
    <source>
        <dbReference type="Proteomes" id="UP000331127"/>
    </source>
</evidence>
<dbReference type="PROSITE" id="PS50043">
    <property type="entry name" value="HTH_LUXR_2"/>
    <property type="match status" value="1"/>
</dbReference>
<evidence type="ECO:0000256" key="1">
    <source>
        <dbReference type="ARBA" id="ARBA00022741"/>
    </source>
</evidence>
<dbReference type="Pfam" id="PF00196">
    <property type="entry name" value="GerE"/>
    <property type="match status" value="1"/>
</dbReference>
<feature type="domain" description="HTH luxR-type" evidence="3">
    <location>
        <begin position="784"/>
        <end position="846"/>
    </location>
</feature>
<dbReference type="SMART" id="SM00421">
    <property type="entry name" value="HTH_LUXR"/>
    <property type="match status" value="1"/>
</dbReference>
<dbReference type="InterPro" id="IPR036388">
    <property type="entry name" value="WH-like_DNA-bd_sf"/>
</dbReference>
<dbReference type="InterPro" id="IPR041664">
    <property type="entry name" value="AAA_16"/>
</dbReference>
<reference evidence="4 5" key="1">
    <citation type="submission" date="2019-10" db="EMBL/GenBank/DDBJ databases">
        <title>Whole genome shotgun sequence of Acrocarpospora macrocephala NBRC 16266.</title>
        <authorList>
            <person name="Ichikawa N."/>
            <person name="Kimura A."/>
            <person name="Kitahashi Y."/>
            <person name="Komaki H."/>
            <person name="Oguchi A."/>
        </authorList>
    </citation>
    <scope>NUCLEOTIDE SEQUENCE [LARGE SCALE GENOMIC DNA]</scope>
    <source>
        <strain evidence="4 5">NBRC 16266</strain>
    </source>
</reference>
<dbReference type="GO" id="GO:0005737">
    <property type="term" value="C:cytoplasm"/>
    <property type="evidence" value="ECO:0007669"/>
    <property type="project" value="TreeGrafter"/>
</dbReference>
<dbReference type="Proteomes" id="UP000331127">
    <property type="component" value="Unassembled WGS sequence"/>
</dbReference>
<organism evidence="4 5">
    <name type="scientific">Acrocarpospora macrocephala</name>
    <dbReference type="NCBI Taxonomy" id="150177"/>
    <lineage>
        <taxon>Bacteria</taxon>
        <taxon>Bacillati</taxon>
        <taxon>Actinomycetota</taxon>
        <taxon>Actinomycetes</taxon>
        <taxon>Streptosporangiales</taxon>
        <taxon>Streptosporangiaceae</taxon>
        <taxon>Acrocarpospora</taxon>
    </lineage>
</organism>
<protein>
    <submittedName>
        <fullName evidence="4">LuxR family transcriptional regulator</fullName>
    </submittedName>
</protein>
<dbReference type="SMART" id="SM00382">
    <property type="entry name" value="AAA"/>
    <property type="match status" value="1"/>
</dbReference>
<dbReference type="InterPro" id="IPR000792">
    <property type="entry name" value="Tscrpt_reg_LuxR_C"/>
</dbReference>
<dbReference type="Gene3D" id="1.10.10.10">
    <property type="entry name" value="Winged helix-like DNA-binding domain superfamily/Winged helix DNA-binding domain"/>
    <property type="match status" value="1"/>
</dbReference>
<evidence type="ECO:0000259" key="3">
    <source>
        <dbReference type="PROSITE" id="PS50043"/>
    </source>
</evidence>
<dbReference type="RefSeq" id="WP_155353816.1">
    <property type="nucleotide sequence ID" value="NZ_BAAAHL010000012.1"/>
</dbReference>
<dbReference type="GO" id="GO:0006355">
    <property type="term" value="P:regulation of DNA-templated transcription"/>
    <property type="evidence" value="ECO:0007669"/>
    <property type="project" value="InterPro"/>
</dbReference>
<dbReference type="InterPro" id="IPR003593">
    <property type="entry name" value="AAA+_ATPase"/>
</dbReference>
<dbReference type="InterPro" id="IPR016032">
    <property type="entry name" value="Sig_transdc_resp-reg_C-effctor"/>
</dbReference>
<comment type="caution">
    <text evidence="4">The sequence shown here is derived from an EMBL/GenBank/DDBJ whole genome shotgun (WGS) entry which is preliminary data.</text>
</comment>
<sequence length="846" mass="90905">MPRQWPFAGREEDLSRVAELLQAGPGVLITGPAGIGKTRLAAEAAANYGEVIRTVATEASREIPLAAFAHLLPASGAAGNPIRWGADLIARPGLVILADDAHHLDPVSATMLEHLVRHRGAKTIATARTGHHVLDSLRKDDLLARIHLDPLSEDGTARLLHGALGSPATDRTIRHLHRLSGGNALFLRELVTAAQDAGILADRGSGWDLSGPVHLSPRLTELIAAKLSRLDETERQVLDYVSLAEPIGLDLLRQLVPAVALESAEARRLIVCEPDGHRRQIRLAHPLYGEVIRNTCPTLRRSRRQRELALALASTGARRSDDTLRVAVWWLDSGFPGDPSMFLRASRYALATLDTPLATRLGWAAFRADGGVETGAWLTQLLNLAGEHEQAATVLRGIPAPADEASLTTLTEARLQAYGLGLRQLDQVKRIYAEAIGRLRTPTHRARIEAVYAYQLAVLLDCRPAAHLPEPVNDPVLAAYTAHAKTTGLVHLGRYRQAADLAGRVLGMADGWRNARPMALLGLELDRHTATLLGGDPATAEHTVVVDHEQALTERLWPAWIGLRLMCRARSARYAGRVREASRQAREAFELTPFAHRGIVLGEVALAAAYGGDADTAAEAVQAVADAKHPTGYRILTFWAELARPWIAALTSDSPTVVKTGIAVADLARAHDLPAFELIALHDLVRLGAAETVHDRLIRAASAHEGDLAPLLADHARAAGDGPALLAAARRYERLGMILYAAETAAQASAVFHRPGPRPEAIFAGAWAFALAARCPGANTPALADLRDPGLTSRETEIAMLAVTNMTSKEIAEHLVISVRTVNNHLQSVYGKLGINGRDALGALLP</sequence>
<dbReference type="SUPFAM" id="SSF52540">
    <property type="entry name" value="P-loop containing nucleoside triphosphate hydrolases"/>
    <property type="match status" value="1"/>
</dbReference>
<dbReference type="Pfam" id="PF13191">
    <property type="entry name" value="AAA_16"/>
    <property type="match status" value="1"/>
</dbReference>
<keyword evidence="5" id="KW-1185">Reference proteome</keyword>
<evidence type="ECO:0000313" key="4">
    <source>
        <dbReference type="EMBL" id="GES08177.1"/>
    </source>
</evidence>
<dbReference type="CDD" id="cd06170">
    <property type="entry name" value="LuxR_C_like"/>
    <property type="match status" value="1"/>
</dbReference>
<keyword evidence="1" id="KW-0547">Nucleotide-binding</keyword>
<dbReference type="GO" id="GO:0005524">
    <property type="term" value="F:ATP binding"/>
    <property type="evidence" value="ECO:0007669"/>
    <property type="project" value="UniProtKB-KW"/>
</dbReference>
<dbReference type="OrthoDB" id="3197423at2"/>
<dbReference type="PANTHER" id="PTHR16305:SF35">
    <property type="entry name" value="TRANSCRIPTIONAL ACTIVATOR DOMAIN"/>
    <property type="match status" value="1"/>
</dbReference>
<keyword evidence="2" id="KW-0067">ATP-binding</keyword>
<gene>
    <name evidence="4" type="ORF">Amac_017720</name>
</gene>
<name>A0A5M3WGE2_9ACTN</name>
<proteinExistence type="predicted"/>
<dbReference type="PRINTS" id="PR00038">
    <property type="entry name" value="HTHLUXR"/>
</dbReference>
<dbReference type="Gene3D" id="3.40.50.300">
    <property type="entry name" value="P-loop containing nucleotide triphosphate hydrolases"/>
    <property type="match status" value="1"/>
</dbReference>
<dbReference type="GO" id="GO:0004016">
    <property type="term" value="F:adenylate cyclase activity"/>
    <property type="evidence" value="ECO:0007669"/>
    <property type="project" value="TreeGrafter"/>
</dbReference>
<dbReference type="EMBL" id="BLAE01000009">
    <property type="protein sequence ID" value="GES08177.1"/>
    <property type="molecule type" value="Genomic_DNA"/>
</dbReference>